<feature type="compositionally biased region" description="Basic and acidic residues" evidence="5">
    <location>
        <begin position="182"/>
        <end position="204"/>
    </location>
</feature>
<gene>
    <name evidence="7" type="ORF">MNAN1_000241</name>
</gene>
<dbReference type="AlphaFoldDB" id="A0AAF0EIA2"/>
<dbReference type="PANTHER" id="PTHR19872:SF9">
    <property type="entry name" value="UBIQUITIN-BINDING SDF UBIQUITIN LIGASE COMPLEX SUBUNIT"/>
    <property type="match status" value="1"/>
</dbReference>
<evidence type="ECO:0000259" key="6">
    <source>
        <dbReference type="PROSITE" id="PS50181"/>
    </source>
</evidence>
<evidence type="ECO:0000256" key="4">
    <source>
        <dbReference type="PROSITE-ProRule" id="PRU00221"/>
    </source>
</evidence>
<dbReference type="Gene3D" id="1.20.1280.50">
    <property type="match status" value="1"/>
</dbReference>
<feature type="region of interest" description="Disordered" evidence="5">
    <location>
        <begin position="181"/>
        <end position="207"/>
    </location>
</feature>
<feature type="repeat" description="WD" evidence="4">
    <location>
        <begin position="591"/>
        <end position="630"/>
    </location>
</feature>
<dbReference type="Pfam" id="PF00400">
    <property type="entry name" value="WD40"/>
    <property type="match status" value="7"/>
</dbReference>
<dbReference type="SUPFAM" id="SSF81383">
    <property type="entry name" value="F-box domain"/>
    <property type="match status" value="1"/>
</dbReference>
<proteinExistence type="predicted"/>
<evidence type="ECO:0000256" key="2">
    <source>
        <dbReference type="ARBA" id="ARBA00022737"/>
    </source>
</evidence>
<dbReference type="Gene3D" id="2.130.10.10">
    <property type="entry name" value="YVTN repeat-like/Quinoprotein amine dehydrogenase"/>
    <property type="match status" value="2"/>
</dbReference>
<dbReference type="InterPro" id="IPR036047">
    <property type="entry name" value="F-box-like_dom_sf"/>
</dbReference>
<dbReference type="FunFam" id="1.20.1280.50:FF:000051">
    <property type="entry name" value="F-box and WD-40 domain-containing protein MET30"/>
    <property type="match status" value="1"/>
</dbReference>
<dbReference type="PROSITE" id="PS50181">
    <property type="entry name" value="FBOX"/>
    <property type="match status" value="1"/>
</dbReference>
<protein>
    <recommendedName>
        <fullName evidence="6">F-box domain-containing protein</fullName>
    </recommendedName>
</protein>
<keyword evidence="8" id="KW-1185">Reference proteome</keyword>
<evidence type="ECO:0000256" key="3">
    <source>
        <dbReference type="ARBA" id="ARBA00022786"/>
    </source>
</evidence>
<accession>A0AAF0EIA2</accession>
<organism evidence="7 8">
    <name type="scientific">Malassezia nana</name>
    <dbReference type="NCBI Taxonomy" id="180528"/>
    <lineage>
        <taxon>Eukaryota</taxon>
        <taxon>Fungi</taxon>
        <taxon>Dikarya</taxon>
        <taxon>Basidiomycota</taxon>
        <taxon>Ustilaginomycotina</taxon>
        <taxon>Malasseziomycetes</taxon>
        <taxon>Malasseziales</taxon>
        <taxon>Malasseziaceae</taxon>
        <taxon>Malassezia</taxon>
    </lineage>
</organism>
<dbReference type="CDD" id="cd22147">
    <property type="entry name" value="F-box_SpPof1-like"/>
    <property type="match status" value="1"/>
</dbReference>
<dbReference type="EMBL" id="CP119892">
    <property type="protein sequence ID" value="WFD25274.1"/>
    <property type="molecule type" value="Genomic_DNA"/>
</dbReference>
<dbReference type="InterPro" id="IPR020472">
    <property type="entry name" value="WD40_PAC1"/>
</dbReference>
<feature type="compositionally biased region" description="Acidic residues" evidence="5">
    <location>
        <begin position="453"/>
        <end position="465"/>
    </location>
</feature>
<dbReference type="InterPro" id="IPR001810">
    <property type="entry name" value="F-box_dom"/>
</dbReference>
<feature type="repeat" description="WD" evidence="4">
    <location>
        <begin position="289"/>
        <end position="328"/>
    </location>
</feature>
<keyword evidence="1 4" id="KW-0853">WD repeat</keyword>
<dbReference type="InterPro" id="IPR015943">
    <property type="entry name" value="WD40/YVTN_repeat-like_dom_sf"/>
</dbReference>
<dbReference type="SMART" id="SM00256">
    <property type="entry name" value="FBOX"/>
    <property type="match status" value="1"/>
</dbReference>
<dbReference type="InterPro" id="IPR001680">
    <property type="entry name" value="WD40_rpt"/>
</dbReference>
<feature type="region of interest" description="Disordered" evidence="5">
    <location>
        <begin position="498"/>
        <end position="518"/>
    </location>
</feature>
<feature type="repeat" description="WD" evidence="4">
    <location>
        <begin position="563"/>
        <end position="590"/>
    </location>
</feature>
<sequence>MADEGANARLQKSIDGLSLEEKEAVNTVWSLFSSSPHSRRALILRGILTMCCFSQLSLLSSELAMAIRIDPFTLFPREVSLRVLSYLDAISLGRAAQVSKLWRSLADNDLLWRNMCEQHIERKCEKCGWGLPRLRESRGQSRDHIMASSVATSDQELREAASTVSDGSLRRSVTAAANAAALERRKGSDRAHKSEDPCSLEPDKKRARLPPSCGTRPWKAVYCERLAIERNWRYGRYHVHVLRGHSETIMCLAFREKVTQLPYPVLITGGYDRTIRVWNLATGETLRVLKGHARGVRCLQFDDCKLITGSMDRTLKIWNWRTGELLRTLEGHTEGIVSLCFNDNMLVSGSADSSIRVWNFHTGECFPLYGHRDWVNSLQLWSGPNKKNALPGMFLFSASDDFSIRLWDLQQRECVMVYKGHVGQVQSLKIVMMDTSTVRKLAKGSMKVLGAPESEENNANDDDDEVPSKAEDNTPLSQSFTQYASGLHNLPAQFFHSDDSRAARPSSSGTRRIPGPILRTQHRLEQAELVPPLPANPTMDDLEDHIFNAQPEDTESMPSTCKPKRPVLVSGSLDNTLKLWDIRTGRCFHSLFGHVEGVWSVDADTLRIVSASHDRTVKIWDRDTAQCQTTLVGHRRAVTTVALGDDKIISGSDDGD</sequence>
<reference evidence="7" key="1">
    <citation type="submission" date="2023-03" db="EMBL/GenBank/DDBJ databases">
        <title>Mating type loci evolution in Malassezia.</title>
        <authorList>
            <person name="Coelho M.A."/>
        </authorList>
    </citation>
    <scope>NUCLEOTIDE SEQUENCE</scope>
    <source>
        <strain evidence="7">CBS 9557</strain>
    </source>
</reference>
<keyword evidence="3" id="KW-0833">Ubl conjugation pathway</keyword>
<evidence type="ECO:0000256" key="1">
    <source>
        <dbReference type="ARBA" id="ARBA00022574"/>
    </source>
</evidence>
<evidence type="ECO:0000256" key="5">
    <source>
        <dbReference type="SAM" id="MobiDB-lite"/>
    </source>
</evidence>
<dbReference type="InterPro" id="IPR051075">
    <property type="entry name" value="SCF_subunit_WD-repeat"/>
</dbReference>
<dbReference type="PROSITE" id="PS50082">
    <property type="entry name" value="WD_REPEATS_2"/>
    <property type="match status" value="6"/>
</dbReference>
<dbReference type="InterPro" id="IPR019775">
    <property type="entry name" value="WD40_repeat_CS"/>
</dbReference>
<dbReference type="PRINTS" id="PR00320">
    <property type="entry name" value="GPROTEINBRPT"/>
</dbReference>
<feature type="domain" description="F-box" evidence="6">
    <location>
        <begin position="69"/>
        <end position="115"/>
    </location>
</feature>
<dbReference type="PROSITE" id="PS00678">
    <property type="entry name" value="WD_REPEATS_1"/>
    <property type="match status" value="4"/>
</dbReference>
<keyword evidence="2" id="KW-0677">Repeat</keyword>
<dbReference type="SUPFAM" id="SSF50978">
    <property type="entry name" value="WD40 repeat-like"/>
    <property type="match status" value="1"/>
</dbReference>
<dbReference type="InterPro" id="IPR036322">
    <property type="entry name" value="WD40_repeat_dom_sf"/>
</dbReference>
<dbReference type="SMART" id="SM00320">
    <property type="entry name" value="WD40"/>
    <property type="match status" value="7"/>
</dbReference>
<evidence type="ECO:0000313" key="8">
    <source>
        <dbReference type="Proteomes" id="UP001213623"/>
    </source>
</evidence>
<feature type="repeat" description="WD" evidence="4">
    <location>
        <begin position="392"/>
        <end position="417"/>
    </location>
</feature>
<feature type="repeat" description="WD" evidence="4">
    <location>
        <begin position="329"/>
        <end position="368"/>
    </location>
</feature>
<dbReference type="CDD" id="cd00200">
    <property type="entry name" value="WD40"/>
    <property type="match status" value="1"/>
</dbReference>
<dbReference type="PANTHER" id="PTHR19872">
    <property type="entry name" value="UBIQUITIN LIGASE SPECIFICITY FACTOR/HREP PROTEIN"/>
    <property type="match status" value="1"/>
</dbReference>
<dbReference type="Proteomes" id="UP001213623">
    <property type="component" value="Chromosome 1"/>
</dbReference>
<dbReference type="PROSITE" id="PS50294">
    <property type="entry name" value="WD_REPEATS_REGION"/>
    <property type="match status" value="4"/>
</dbReference>
<evidence type="ECO:0000313" key="7">
    <source>
        <dbReference type="EMBL" id="WFD25274.1"/>
    </source>
</evidence>
<feature type="region of interest" description="Disordered" evidence="5">
    <location>
        <begin position="448"/>
        <end position="476"/>
    </location>
</feature>
<name>A0AAF0EIA2_9BASI</name>
<dbReference type="Pfam" id="PF12937">
    <property type="entry name" value="F-box-like"/>
    <property type="match status" value="1"/>
</dbReference>
<feature type="repeat" description="WD" evidence="4">
    <location>
        <begin position="242"/>
        <end position="288"/>
    </location>
</feature>